<dbReference type="SUPFAM" id="SSF46785">
    <property type="entry name" value="Winged helix' DNA-binding domain"/>
    <property type="match status" value="1"/>
</dbReference>
<dbReference type="PROSITE" id="PS50931">
    <property type="entry name" value="HTH_LYSR"/>
    <property type="match status" value="1"/>
</dbReference>
<keyword evidence="2" id="KW-0805">Transcription regulation</keyword>
<feature type="domain" description="HTH lysR-type" evidence="5">
    <location>
        <begin position="27"/>
        <end position="84"/>
    </location>
</feature>
<comment type="similarity">
    <text evidence="1">Belongs to the LysR transcriptional regulatory family.</text>
</comment>
<dbReference type="InterPro" id="IPR050176">
    <property type="entry name" value="LTTR"/>
</dbReference>
<dbReference type="InterPro" id="IPR036388">
    <property type="entry name" value="WH-like_DNA-bd_sf"/>
</dbReference>
<proteinExistence type="inferred from homology"/>
<evidence type="ECO:0000256" key="3">
    <source>
        <dbReference type="ARBA" id="ARBA00023125"/>
    </source>
</evidence>
<name>A0ABR4QXN6_9BORD</name>
<keyword evidence="4" id="KW-0804">Transcription</keyword>
<evidence type="ECO:0000256" key="2">
    <source>
        <dbReference type="ARBA" id="ARBA00023015"/>
    </source>
</evidence>
<dbReference type="EMBL" id="JHEM01000023">
    <property type="protein sequence ID" value="KCB22540.1"/>
    <property type="molecule type" value="Genomic_DNA"/>
</dbReference>
<evidence type="ECO:0000313" key="7">
    <source>
        <dbReference type="Proteomes" id="UP000025748"/>
    </source>
</evidence>
<sequence length="313" mass="35224">MRAARSAELRYGPLCKTLLSRIAMRNLDLDLLRTLVAIAEHDSFSAAADSLHKTQSAITQQMQRLEGLIDLPLFEKRGRNKRLSSHGEKLVTYARHMLAINDEALRSLQDSLLEGELRLGSPHDVADSILPSVLTHVARTFPRIKLEIRVDRSPHLMTALRNGELDLTVSTRFDQDFEGVVLRTSPTVWLCSADYVHDIHAPVPLVLADEPSIFRRIALNALEQSQVHWQTNYVAPNLVGIKAALRARLGITARSVELLGSDMRVLGEKDGLPPLPDVNYFLWMRRDLINPLTRHVYDMLKTNLRLSANNKPG</sequence>
<dbReference type="Pfam" id="PF03466">
    <property type="entry name" value="LysR_substrate"/>
    <property type="match status" value="1"/>
</dbReference>
<dbReference type="Gene3D" id="1.10.10.10">
    <property type="entry name" value="Winged helix-like DNA-binding domain superfamily/Winged helix DNA-binding domain"/>
    <property type="match status" value="1"/>
</dbReference>
<dbReference type="Proteomes" id="UP000025748">
    <property type="component" value="Unassembled WGS sequence"/>
</dbReference>
<dbReference type="InterPro" id="IPR036390">
    <property type="entry name" value="WH_DNA-bd_sf"/>
</dbReference>
<dbReference type="InterPro" id="IPR000847">
    <property type="entry name" value="LysR_HTH_N"/>
</dbReference>
<evidence type="ECO:0000259" key="5">
    <source>
        <dbReference type="PROSITE" id="PS50931"/>
    </source>
</evidence>
<dbReference type="PRINTS" id="PR00039">
    <property type="entry name" value="HTHLYSR"/>
</dbReference>
<reference evidence="6 7" key="1">
    <citation type="submission" date="2014-03" db="EMBL/GenBank/DDBJ databases">
        <title>Genome sequence of Bordetella hinzii.</title>
        <authorList>
            <person name="Register K."/>
            <person name="Harvill E."/>
            <person name="Goodfield L.L."/>
            <person name="Ivanov Y.V."/>
            <person name="Meyer J.A."/>
            <person name="Muse S.J."/>
            <person name="Jacobs N."/>
            <person name="Bendor L."/>
            <person name="Smallridge W.E."/>
            <person name="Brinkac L.M."/>
            <person name="Sanka R."/>
            <person name="Kim M."/>
            <person name="Losada L."/>
        </authorList>
    </citation>
    <scope>NUCLEOTIDE SEQUENCE [LARGE SCALE GENOMIC DNA]</scope>
    <source>
        <strain evidence="6 7">OH87 BAL007II</strain>
    </source>
</reference>
<gene>
    <name evidence="6" type="ORF">L544_0603</name>
</gene>
<evidence type="ECO:0000256" key="1">
    <source>
        <dbReference type="ARBA" id="ARBA00009437"/>
    </source>
</evidence>
<dbReference type="Gene3D" id="3.40.190.10">
    <property type="entry name" value="Periplasmic binding protein-like II"/>
    <property type="match status" value="2"/>
</dbReference>
<dbReference type="SUPFAM" id="SSF53850">
    <property type="entry name" value="Periplasmic binding protein-like II"/>
    <property type="match status" value="1"/>
</dbReference>
<comment type="caution">
    <text evidence="6">The sequence shown here is derived from an EMBL/GenBank/DDBJ whole genome shotgun (WGS) entry which is preliminary data.</text>
</comment>
<dbReference type="PANTHER" id="PTHR30579">
    <property type="entry name" value="TRANSCRIPTIONAL REGULATOR"/>
    <property type="match status" value="1"/>
</dbReference>
<dbReference type="InterPro" id="IPR005119">
    <property type="entry name" value="LysR_subst-bd"/>
</dbReference>
<dbReference type="PANTHER" id="PTHR30579:SF7">
    <property type="entry name" value="HTH-TYPE TRANSCRIPTIONAL REGULATOR LRHA-RELATED"/>
    <property type="match status" value="1"/>
</dbReference>
<evidence type="ECO:0000256" key="4">
    <source>
        <dbReference type="ARBA" id="ARBA00023163"/>
    </source>
</evidence>
<accession>A0ABR4QXN6</accession>
<organism evidence="6 7">
    <name type="scientific">Bordetella hinzii OH87 BAL007II</name>
    <dbReference type="NCBI Taxonomy" id="1331262"/>
    <lineage>
        <taxon>Bacteria</taxon>
        <taxon>Pseudomonadati</taxon>
        <taxon>Pseudomonadota</taxon>
        <taxon>Betaproteobacteria</taxon>
        <taxon>Burkholderiales</taxon>
        <taxon>Alcaligenaceae</taxon>
        <taxon>Bordetella</taxon>
    </lineage>
</organism>
<evidence type="ECO:0000313" key="6">
    <source>
        <dbReference type="EMBL" id="KCB22540.1"/>
    </source>
</evidence>
<dbReference type="Pfam" id="PF00126">
    <property type="entry name" value="HTH_1"/>
    <property type="match status" value="1"/>
</dbReference>
<keyword evidence="7" id="KW-1185">Reference proteome</keyword>
<protein>
    <submittedName>
        <fullName evidence="6">HTH-type transcriptional regulator PecT</fullName>
    </submittedName>
</protein>
<keyword evidence="3" id="KW-0238">DNA-binding</keyword>